<sequence>MEDFRPIIRVIEEDYEIPQLGKHRRISALLPYDYEKTDKTYPVLYMQDGQNLFNPNAPFGDWGIDKSISSLAKQGMNDLIIIAIDHGEKERIKEYLPFKDTRLGPGDGDRYVEFMIKKLKPYVDRTFRVKSDRLNTGIGGSSMGGLISLYAGLTQSDHFAKLMVFSPSLWISPIIHEHGLHFSPSAPTYLYLYAGAKESKFHIPNVERFKSALLKEKQSYPNLNFKLSINDHGEHNEYFWGQEFPKAVKWLYYN</sequence>
<name>A0A9X1L0W9_9BACT</name>
<dbReference type="AlphaFoldDB" id="A0A9X1L0W9"/>
<proteinExistence type="predicted"/>
<dbReference type="EMBL" id="JAIXNE010000004">
    <property type="protein sequence ID" value="MCA6077434.1"/>
    <property type="molecule type" value="Genomic_DNA"/>
</dbReference>
<organism evidence="2 4">
    <name type="scientific">Fulvivirga sedimenti</name>
    <dbReference type="NCBI Taxonomy" id="2879465"/>
    <lineage>
        <taxon>Bacteria</taxon>
        <taxon>Pseudomonadati</taxon>
        <taxon>Bacteroidota</taxon>
        <taxon>Cytophagia</taxon>
        <taxon>Cytophagales</taxon>
        <taxon>Fulvivirgaceae</taxon>
        <taxon>Fulvivirga</taxon>
    </lineage>
</organism>
<gene>
    <name evidence="1" type="ORF">LDX50_09620</name>
    <name evidence="2" type="ORF">LDX50_15590</name>
    <name evidence="3" type="ORF">LDX50_21310</name>
</gene>
<reference evidence="2" key="1">
    <citation type="submission" date="2021-09" db="EMBL/GenBank/DDBJ databases">
        <title>Fulvivirga sp. isolated from coastal sediment.</title>
        <authorList>
            <person name="Yu H."/>
        </authorList>
    </citation>
    <scope>NUCLEOTIDE SEQUENCE</scope>
    <source>
        <strain evidence="2">1062</strain>
    </source>
</reference>
<evidence type="ECO:0000313" key="1">
    <source>
        <dbReference type="EMBL" id="MCA6075129.1"/>
    </source>
</evidence>
<evidence type="ECO:0000313" key="2">
    <source>
        <dbReference type="EMBL" id="MCA6076306.1"/>
    </source>
</evidence>
<dbReference type="PANTHER" id="PTHR48098">
    <property type="entry name" value="ENTEROCHELIN ESTERASE-RELATED"/>
    <property type="match status" value="1"/>
</dbReference>
<evidence type="ECO:0000313" key="3">
    <source>
        <dbReference type="EMBL" id="MCA6077434.1"/>
    </source>
</evidence>
<evidence type="ECO:0000313" key="4">
    <source>
        <dbReference type="Proteomes" id="UP001139409"/>
    </source>
</evidence>
<comment type="caution">
    <text evidence="2">The sequence shown here is derived from an EMBL/GenBank/DDBJ whole genome shotgun (WGS) entry which is preliminary data.</text>
</comment>
<dbReference type="Proteomes" id="UP001139409">
    <property type="component" value="Unassembled WGS sequence"/>
</dbReference>
<dbReference type="PANTHER" id="PTHR48098:SF6">
    <property type="entry name" value="FERRI-BACILLIBACTIN ESTERASE BESA"/>
    <property type="match status" value="1"/>
</dbReference>
<dbReference type="InterPro" id="IPR029058">
    <property type="entry name" value="AB_hydrolase_fold"/>
</dbReference>
<dbReference type="EMBL" id="JAIXNE010000002">
    <property type="protein sequence ID" value="MCA6075129.1"/>
    <property type="molecule type" value="Genomic_DNA"/>
</dbReference>
<dbReference type="InterPro" id="IPR050583">
    <property type="entry name" value="Mycobacterial_A85_antigen"/>
</dbReference>
<dbReference type="Gene3D" id="3.40.50.1820">
    <property type="entry name" value="alpha/beta hydrolase"/>
    <property type="match status" value="1"/>
</dbReference>
<dbReference type="EMBL" id="JAIXNE010000003">
    <property type="protein sequence ID" value="MCA6076306.1"/>
    <property type="molecule type" value="Genomic_DNA"/>
</dbReference>
<protein>
    <submittedName>
        <fullName evidence="2">Carbohydrate esterase</fullName>
    </submittedName>
</protein>
<dbReference type="SUPFAM" id="SSF53474">
    <property type="entry name" value="alpha/beta-Hydrolases"/>
    <property type="match status" value="1"/>
</dbReference>
<keyword evidence="4" id="KW-1185">Reference proteome</keyword>
<dbReference type="InterPro" id="IPR000801">
    <property type="entry name" value="Esterase-like"/>
</dbReference>
<dbReference type="Pfam" id="PF00756">
    <property type="entry name" value="Esterase"/>
    <property type="match status" value="1"/>
</dbReference>
<accession>A0A9X1L0W9</accession>
<dbReference type="RefSeq" id="WP_225698234.1">
    <property type="nucleotide sequence ID" value="NZ_JAIXNE010000002.1"/>
</dbReference>